<sequence length="58" mass="6717">MSYYLIDGPLPMAPLSEWEDFRQRLEKLPSENPEVAQQKTLADEMIARLKLLRRSSGP</sequence>
<accession>A0A932MMF2</accession>
<evidence type="ECO:0000313" key="1">
    <source>
        <dbReference type="EMBL" id="MBI3127585.1"/>
    </source>
</evidence>
<comment type="caution">
    <text evidence="1">The sequence shown here is derived from an EMBL/GenBank/DDBJ whole genome shotgun (WGS) entry which is preliminary data.</text>
</comment>
<dbReference type="EMBL" id="JACPUR010000018">
    <property type="protein sequence ID" value="MBI3127585.1"/>
    <property type="molecule type" value="Genomic_DNA"/>
</dbReference>
<proteinExistence type="predicted"/>
<name>A0A932MMF2_UNCTE</name>
<dbReference type="AlphaFoldDB" id="A0A932MMF2"/>
<protein>
    <submittedName>
        <fullName evidence="1">Uncharacterized protein</fullName>
    </submittedName>
</protein>
<gene>
    <name evidence="1" type="ORF">HYZ11_08285</name>
</gene>
<organism evidence="1 2">
    <name type="scientific">Tectimicrobiota bacterium</name>
    <dbReference type="NCBI Taxonomy" id="2528274"/>
    <lineage>
        <taxon>Bacteria</taxon>
        <taxon>Pseudomonadati</taxon>
        <taxon>Nitrospinota/Tectimicrobiota group</taxon>
        <taxon>Candidatus Tectimicrobiota</taxon>
    </lineage>
</organism>
<dbReference type="Proteomes" id="UP000782312">
    <property type="component" value="Unassembled WGS sequence"/>
</dbReference>
<evidence type="ECO:0000313" key="2">
    <source>
        <dbReference type="Proteomes" id="UP000782312"/>
    </source>
</evidence>
<reference evidence="1" key="1">
    <citation type="submission" date="2020-07" db="EMBL/GenBank/DDBJ databases">
        <title>Huge and variable diversity of episymbiotic CPR bacteria and DPANN archaea in groundwater ecosystems.</title>
        <authorList>
            <person name="He C.Y."/>
            <person name="Keren R."/>
            <person name="Whittaker M."/>
            <person name="Farag I.F."/>
            <person name="Doudna J."/>
            <person name="Cate J.H.D."/>
            <person name="Banfield J.F."/>
        </authorList>
    </citation>
    <scope>NUCLEOTIDE SEQUENCE</scope>
    <source>
        <strain evidence="1">NC_groundwater_763_Ag_S-0.2um_68_21</strain>
    </source>
</reference>